<dbReference type="PANTHER" id="PTHR42794">
    <property type="entry name" value="HEMIN IMPORT ATP-BINDING PROTEIN HMUV"/>
    <property type="match status" value="1"/>
</dbReference>
<dbReference type="InterPro" id="IPR027417">
    <property type="entry name" value="P-loop_NTPase"/>
</dbReference>
<accession>A0A218P0N6</accession>
<dbReference type="OrthoDB" id="24644at2157"/>
<keyword evidence="1" id="KW-0813">Transport</keyword>
<dbReference type="SUPFAM" id="SSF52540">
    <property type="entry name" value="P-loop containing nucleoside triphosphate hydrolases"/>
    <property type="match status" value="1"/>
</dbReference>
<dbReference type="GeneID" id="95972342"/>
<dbReference type="Proteomes" id="UP000197156">
    <property type="component" value="Chromosome"/>
</dbReference>
<organism evidence="4 5">
    <name type="scientific">Thermococcus celer Vu 13 = JCM 8558</name>
    <dbReference type="NCBI Taxonomy" id="1293037"/>
    <lineage>
        <taxon>Archaea</taxon>
        <taxon>Methanobacteriati</taxon>
        <taxon>Methanobacteriota</taxon>
        <taxon>Thermococci</taxon>
        <taxon>Thermococcales</taxon>
        <taxon>Thermococcaceae</taxon>
        <taxon>Thermococcus</taxon>
    </lineage>
</organism>
<keyword evidence="2" id="KW-1278">Translocase</keyword>
<keyword evidence="5" id="KW-1185">Reference proteome</keyword>
<dbReference type="PANTHER" id="PTHR42794:SF1">
    <property type="entry name" value="HEMIN IMPORT ATP-BINDING PROTEIN HMUV"/>
    <property type="match status" value="1"/>
</dbReference>
<dbReference type="EMBL" id="CP014854">
    <property type="protein sequence ID" value="ASI98485.1"/>
    <property type="molecule type" value="Genomic_DNA"/>
</dbReference>
<evidence type="ECO:0000313" key="5">
    <source>
        <dbReference type="Proteomes" id="UP000197156"/>
    </source>
</evidence>
<evidence type="ECO:0000313" key="4">
    <source>
        <dbReference type="EMBL" id="ASI98485.1"/>
    </source>
</evidence>
<proteinExistence type="predicted"/>
<evidence type="ECO:0000256" key="2">
    <source>
        <dbReference type="ARBA" id="ARBA00022967"/>
    </source>
</evidence>
<dbReference type="GO" id="GO:0005524">
    <property type="term" value="F:ATP binding"/>
    <property type="evidence" value="ECO:0007669"/>
    <property type="project" value="InterPro"/>
</dbReference>
<protein>
    <recommendedName>
        <fullName evidence="3">ABC transporter domain-containing protein</fullName>
    </recommendedName>
</protein>
<dbReference type="Pfam" id="PF00005">
    <property type="entry name" value="ABC_tran"/>
    <property type="match status" value="1"/>
</dbReference>
<gene>
    <name evidence="4" type="ORF">A3L02_02340</name>
</gene>
<evidence type="ECO:0000256" key="1">
    <source>
        <dbReference type="ARBA" id="ARBA00022448"/>
    </source>
</evidence>
<name>A0A218P0N6_THECE</name>
<dbReference type="GO" id="GO:0016887">
    <property type="term" value="F:ATP hydrolysis activity"/>
    <property type="evidence" value="ECO:0007669"/>
    <property type="project" value="InterPro"/>
</dbReference>
<dbReference type="RefSeq" id="WP_088862444.1">
    <property type="nucleotide sequence ID" value="NZ_CP014854.1"/>
</dbReference>
<dbReference type="KEGG" id="tce:A3L02_02340"/>
<dbReference type="Gene3D" id="3.40.50.300">
    <property type="entry name" value="P-loop containing nucleotide triphosphate hydrolases"/>
    <property type="match status" value="1"/>
</dbReference>
<reference evidence="4 5" key="1">
    <citation type="submission" date="2016-03" db="EMBL/GenBank/DDBJ databases">
        <title>Complete genome sequence of Thermococcus celer.</title>
        <authorList>
            <person name="Oger P.M."/>
        </authorList>
    </citation>
    <scope>NUCLEOTIDE SEQUENCE [LARGE SCALE GENOMIC DNA]</scope>
    <source>
        <strain evidence="4 5">Vu 13</strain>
    </source>
</reference>
<feature type="domain" description="ABC transporter" evidence="3">
    <location>
        <begin position="6"/>
        <end position="43"/>
    </location>
</feature>
<sequence>MLGLERLALKKLNQLSGGELQKVVIARALAQEARVLLLDEPTNNLDLKSQLELMRLVKKLSVERGITVLLVVHDVNIALRFADEFIFMKDGKIIVKGDHKIVKPELIGEVYGIPVTIHRISGVPVVVPV</sequence>
<dbReference type="InterPro" id="IPR003439">
    <property type="entry name" value="ABC_transporter-like_ATP-bd"/>
</dbReference>
<evidence type="ECO:0000259" key="3">
    <source>
        <dbReference type="Pfam" id="PF00005"/>
    </source>
</evidence>
<dbReference type="AlphaFoldDB" id="A0A218P0N6"/>